<gene>
    <name evidence="2" type="ORF">PCOS0759_LOCUS7760</name>
</gene>
<feature type="compositionally biased region" description="Low complexity" evidence="1">
    <location>
        <begin position="1"/>
        <end position="10"/>
    </location>
</feature>
<feature type="compositionally biased region" description="Basic residues" evidence="1">
    <location>
        <begin position="164"/>
        <end position="181"/>
    </location>
</feature>
<protein>
    <submittedName>
        <fullName evidence="2">Uncharacterized protein</fullName>
    </submittedName>
</protein>
<evidence type="ECO:0000313" key="2">
    <source>
        <dbReference type="EMBL" id="CAD9084506.1"/>
    </source>
</evidence>
<reference evidence="2" key="1">
    <citation type="submission" date="2021-01" db="EMBL/GenBank/DDBJ databases">
        <authorList>
            <person name="Corre E."/>
            <person name="Pelletier E."/>
            <person name="Niang G."/>
            <person name="Scheremetjew M."/>
            <person name="Finn R."/>
            <person name="Kale V."/>
            <person name="Holt S."/>
            <person name="Cochrane G."/>
            <person name="Meng A."/>
            <person name="Brown T."/>
            <person name="Cohen L."/>
        </authorList>
    </citation>
    <scope>NUCLEOTIDE SEQUENCE</scope>
    <source>
        <strain evidence="2">WS</strain>
    </source>
</reference>
<feature type="region of interest" description="Disordered" evidence="1">
    <location>
        <begin position="1"/>
        <end position="53"/>
    </location>
</feature>
<name>A0A7S1PIK4_9EUKA</name>
<feature type="region of interest" description="Disordered" evidence="1">
    <location>
        <begin position="116"/>
        <end position="149"/>
    </location>
</feature>
<accession>A0A7S1PIK4</accession>
<dbReference type="AlphaFoldDB" id="A0A7S1PIK4"/>
<evidence type="ECO:0000256" key="1">
    <source>
        <dbReference type="SAM" id="MobiDB-lite"/>
    </source>
</evidence>
<feature type="compositionally biased region" description="Basic residues" evidence="1">
    <location>
        <begin position="11"/>
        <end position="25"/>
    </location>
</feature>
<proteinExistence type="predicted"/>
<organism evidence="2">
    <name type="scientific">Percolomonas cosmopolitus</name>
    <dbReference type="NCBI Taxonomy" id="63605"/>
    <lineage>
        <taxon>Eukaryota</taxon>
        <taxon>Discoba</taxon>
        <taxon>Heterolobosea</taxon>
        <taxon>Tetramitia</taxon>
        <taxon>Eutetramitia</taxon>
        <taxon>Percolomonadidae</taxon>
        <taxon>Percolomonas</taxon>
    </lineage>
</organism>
<feature type="region of interest" description="Disordered" evidence="1">
    <location>
        <begin position="163"/>
        <end position="184"/>
    </location>
</feature>
<sequence>MAKQSSSKSKSSGKKHTKKPRKTLKKIYQINKHNANAKKKKQVNPATTDDPFHQEFLPKLQKKKQEKVKAKALAQKPSKKMTRVLEMMQSIKKVEQETGGEAKVDEFGNVVAMRDDNGANETNRHNGIGGMTLHGSSANRADAAKKSSGTLADLEGRDFETLTRKQKQKVKRKMQKEKKKVQKLERSLKKMYRKDKHLELDQDFAERLGEDRVEFGEQAVAPPTKDVFEKKKLKVAKSKAAFMTEAELKRYNLRQMAILRNQELQVQKAQQLYSEKRKRELQAEYSEFTDW</sequence>
<dbReference type="EMBL" id="HBGD01009432">
    <property type="protein sequence ID" value="CAD9084506.1"/>
    <property type="molecule type" value="Transcribed_RNA"/>
</dbReference>